<evidence type="ECO:0000313" key="7">
    <source>
        <dbReference type="Proteomes" id="UP000236655"/>
    </source>
</evidence>
<accession>A0A2I7N7H5</accession>
<comment type="catalytic activity">
    <reaction evidence="5">
        <text>a 3-demethylubiquinol + S-adenosyl-L-methionine = a ubiquinol + S-adenosyl-L-homocysteine + H(+)</text>
        <dbReference type="Rhea" id="RHEA:44380"/>
        <dbReference type="Rhea" id="RHEA-COMP:9566"/>
        <dbReference type="Rhea" id="RHEA-COMP:10914"/>
        <dbReference type="ChEBI" id="CHEBI:15378"/>
        <dbReference type="ChEBI" id="CHEBI:17976"/>
        <dbReference type="ChEBI" id="CHEBI:57856"/>
        <dbReference type="ChEBI" id="CHEBI:59789"/>
        <dbReference type="ChEBI" id="CHEBI:84422"/>
        <dbReference type="EC" id="2.1.1.64"/>
    </reaction>
</comment>
<proteinExistence type="inferred from homology"/>
<dbReference type="GO" id="GO:0032259">
    <property type="term" value="P:methylation"/>
    <property type="evidence" value="ECO:0007669"/>
    <property type="project" value="UniProtKB-KW"/>
</dbReference>
<gene>
    <name evidence="5" type="primary">ubiG</name>
    <name evidence="6" type="ORF">CUN60_07520</name>
</gene>
<evidence type="ECO:0000256" key="5">
    <source>
        <dbReference type="HAMAP-Rule" id="MF_00472"/>
    </source>
</evidence>
<dbReference type="GO" id="GO:0061542">
    <property type="term" value="F:3-demethylubiquinol 3-O-methyltransferase activity"/>
    <property type="evidence" value="ECO:0007669"/>
    <property type="project" value="UniProtKB-UniRule"/>
</dbReference>
<evidence type="ECO:0000256" key="3">
    <source>
        <dbReference type="ARBA" id="ARBA00022688"/>
    </source>
</evidence>
<dbReference type="OrthoDB" id="9801538at2"/>
<dbReference type="EMBL" id="CP024847">
    <property type="protein sequence ID" value="AUR52155.1"/>
    <property type="molecule type" value="Genomic_DNA"/>
</dbReference>
<organism evidence="6 7">
    <name type="scientific">Aquella oligotrophica</name>
    <dbReference type="NCBI Taxonomy" id="2067065"/>
    <lineage>
        <taxon>Bacteria</taxon>
        <taxon>Pseudomonadati</taxon>
        <taxon>Pseudomonadota</taxon>
        <taxon>Betaproteobacteria</taxon>
        <taxon>Neisseriales</taxon>
        <taxon>Neisseriaceae</taxon>
        <taxon>Aquella</taxon>
    </lineage>
</organism>
<dbReference type="HAMAP" id="MF_00472">
    <property type="entry name" value="UbiG"/>
    <property type="match status" value="1"/>
</dbReference>
<dbReference type="RefSeq" id="WP_102951451.1">
    <property type="nucleotide sequence ID" value="NZ_CP024847.1"/>
</dbReference>
<feature type="binding site" evidence="5">
    <location>
        <position position="54"/>
    </location>
    <ligand>
        <name>S-adenosyl-L-methionine</name>
        <dbReference type="ChEBI" id="CHEBI:59789"/>
    </ligand>
</feature>
<dbReference type="Gene3D" id="3.40.50.150">
    <property type="entry name" value="Vaccinia Virus protein VP39"/>
    <property type="match status" value="1"/>
</dbReference>
<dbReference type="KEGG" id="nba:CUN60_07520"/>
<dbReference type="PANTHER" id="PTHR43464:SF19">
    <property type="entry name" value="UBIQUINONE BIOSYNTHESIS O-METHYLTRANSFERASE, MITOCHONDRIAL"/>
    <property type="match status" value="1"/>
</dbReference>
<name>A0A2I7N7H5_9NEIS</name>
<feature type="binding site" evidence="5">
    <location>
        <position position="75"/>
    </location>
    <ligand>
        <name>S-adenosyl-L-methionine</name>
        <dbReference type="ChEBI" id="CHEBI:59789"/>
    </ligand>
</feature>
<dbReference type="UniPathway" id="UPA00232"/>
<evidence type="ECO:0000256" key="4">
    <source>
        <dbReference type="ARBA" id="ARBA00022691"/>
    </source>
</evidence>
<dbReference type="NCBIfam" id="TIGR01983">
    <property type="entry name" value="UbiG"/>
    <property type="match status" value="1"/>
</dbReference>
<protein>
    <recommendedName>
        <fullName evidence="5">Ubiquinone biosynthesis O-methyltransferase</fullName>
    </recommendedName>
    <alternativeName>
        <fullName evidence="5">2-polyprenyl-6-hydroxyphenol methylase</fullName>
        <ecNumber evidence="5">2.1.1.222</ecNumber>
    </alternativeName>
    <alternativeName>
        <fullName evidence="5">3-demethylubiquinone 3-O-methyltransferase</fullName>
        <ecNumber evidence="5">2.1.1.64</ecNumber>
    </alternativeName>
</protein>
<comment type="function">
    <text evidence="5">O-methyltransferase that catalyzes the 2 O-methylation steps in the ubiquinone biosynthetic pathway.</text>
</comment>
<keyword evidence="1 5" id="KW-0489">Methyltransferase</keyword>
<comment type="catalytic activity">
    <reaction evidence="5">
        <text>a 3-(all-trans-polyprenyl)benzene-1,2-diol + S-adenosyl-L-methionine = a 2-methoxy-6-(all-trans-polyprenyl)phenol + S-adenosyl-L-homocysteine + H(+)</text>
        <dbReference type="Rhea" id="RHEA:31411"/>
        <dbReference type="Rhea" id="RHEA-COMP:9550"/>
        <dbReference type="Rhea" id="RHEA-COMP:9551"/>
        <dbReference type="ChEBI" id="CHEBI:15378"/>
        <dbReference type="ChEBI" id="CHEBI:57856"/>
        <dbReference type="ChEBI" id="CHEBI:59789"/>
        <dbReference type="ChEBI" id="CHEBI:62729"/>
        <dbReference type="ChEBI" id="CHEBI:62731"/>
        <dbReference type="EC" id="2.1.1.222"/>
    </reaction>
</comment>
<reference evidence="7" key="1">
    <citation type="submission" date="2017-11" db="EMBL/GenBank/DDBJ databases">
        <authorList>
            <person name="Chan K.G."/>
            <person name="Lee L.S."/>
        </authorList>
    </citation>
    <scope>NUCLEOTIDE SEQUENCE [LARGE SCALE GENOMIC DNA]</scope>
    <source>
        <strain evidence="7">DSM 100970</strain>
    </source>
</reference>
<keyword evidence="3 5" id="KW-0831">Ubiquinone biosynthesis</keyword>
<evidence type="ECO:0000256" key="2">
    <source>
        <dbReference type="ARBA" id="ARBA00022679"/>
    </source>
</evidence>
<dbReference type="GO" id="GO:0010420">
    <property type="term" value="F:polyprenyldihydroxybenzoate methyltransferase activity"/>
    <property type="evidence" value="ECO:0007669"/>
    <property type="project" value="InterPro"/>
</dbReference>
<sequence length="231" mass="25672">MSFSQAEIDKFNNLAHEWWNPDGQFKTLHQINPARVEFIKNNSLLTNNRLIDVGCGGGILSEALAANGAIVDAIDLAPQSIEIAKLHLYESNQQVNYECIEISAKAEIAAESYDVLTCMEMLEHVPDPDYIIANCAKLLKSGGVAFFSTLNRNYKSYTLGILAAEYLLKLVPTGTHDYSKFIKPSELRQLLNKNGFEIIALKGINYNPLTEDFSLSNDTSINYLVACKKTC</sequence>
<feature type="binding site" evidence="5">
    <location>
        <position position="119"/>
    </location>
    <ligand>
        <name>S-adenosyl-L-methionine</name>
        <dbReference type="ChEBI" id="CHEBI:59789"/>
    </ligand>
</feature>
<dbReference type="CDD" id="cd02440">
    <property type="entry name" value="AdoMet_MTases"/>
    <property type="match status" value="1"/>
</dbReference>
<keyword evidence="2 5" id="KW-0808">Transferase</keyword>
<feature type="binding site" evidence="5">
    <location>
        <position position="35"/>
    </location>
    <ligand>
        <name>S-adenosyl-L-methionine</name>
        <dbReference type="ChEBI" id="CHEBI:59789"/>
    </ligand>
</feature>
<comment type="similarity">
    <text evidence="5">Belongs to the methyltransferase superfamily. UbiG/COQ3 family.</text>
</comment>
<dbReference type="InterPro" id="IPR029063">
    <property type="entry name" value="SAM-dependent_MTases_sf"/>
</dbReference>
<dbReference type="EC" id="2.1.1.64" evidence="5"/>
<comment type="pathway">
    <text evidence="5">Cofactor biosynthesis; ubiquinone biosynthesis.</text>
</comment>
<evidence type="ECO:0000313" key="6">
    <source>
        <dbReference type="EMBL" id="AUR52155.1"/>
    </source>
</evidence>
<dbReference type="GO" id="GO:0102208">
    <property type="term" value="F:2-polyprenyl-6-hydroxyphenol methylase activity"/>
    <property type="evidence" value="ECO:0007669"/>
    <property type="project" value="UniProtKB-EC"/>
</dbReference>
<dbReference type="PANTHER" id="PTHR43464">
    <property type="entry name" value="METHYLTRANSFERASE"/>
    <property type="match status" value="1"/>
</dbReference>
<evidence type="ECO:0000256" key="1">
    <source>
        <dbReference type="ARBA" id="ARBA00022603"/>
    </source>
</evidence>
<dbReference type="Proteomes" id="UP000236655">
    <property type="component" value="Chromosome"/>
</dbReference>
<dbReference type="EC" id="2.1.1.222" evidence="5"/>
<dbReference type="AlphaFoldDB" id="A0A2I7N7H5"/>
<dbReference type="Pfam" id="PF13489">
    <property type="entry name" value="Methyltransf_23"/>
    <property type="match status" value="1"/>
</dbReference>
<dbReference type="SUPFAM" id="SSF53335">
    <property type="entry name" value="S-adenosyl-L-methionine-dependent methyltransferases"/>
    <property type="match status" value="1"/>
</dbReference>
<keyword evidence="7" id="KW-1185">Reference proteome</keyword>
<dbReference type="InterPro" id="IPR010233">
    <property type="entry name" value="UbiG_MeTrfase"/>
</dbReference>
<keyword evidence="4 5" id="KW-0949">S-adenosyl-L-methionine</keyword>